<dbReference type="EMBL" id="NISJ01000002">
    <property type="protein sequence ID" value="OWR00140.1"/>
    <property type="molecule type" value="Genomic_DNA"/>
</dbReference>
<organism evidence="1 2">
    <name type="scientific">Sphingopyxis witflariensis</name>
    <dbReference type="NCBI Taxonomy" id="173675"/>
    <lineage>
        <taxon>Bacteria</taxon>
        <taxon>Pseudomonadati</taxon>
        <taxon>Pseudomonadota</taxon>
        <taxon>Alphaproteobacteria</taxon>
        <taxon>Sphingomonadales</taxon>
        <taxon>Sphingomonadaceae</taxon>
        <taxon>Sphingopyxis</taxon>
    </lineage>
</organism>
<evidence type="ECO:0000313" key="1">
    <source>
        <dbReference type="EMBL" id="OWR00140.1"/>
    </source>
</evidence>
<dbReference type="Proteomes" id="UP000197097">
    <property type="component" value="Unassembled WGS sequence"/>
</dbReference>
<gene>
    <name evidence="1" type="ORF">CDQ91_05030</name>
</gene>
<keyword evidence="2" id="KW-1185">Reference proteome</keyword>
<dbReference type="AlphaFoldDB" id="A0A246K3J1"/>
<sequence>MTASPPLDRSAPSRQSSFLDEVTQSLQKRSKALKHMLASISVEHVLDRRDGVDIRCVEIACIQSRSPHRILNITVWDDRWLSMTAGSKPGNKPWTWTEQMQGRFLSPAPGKDFVRAMEQSLATIATPSSPSPDRDLRAIWAPLLAQGPRATH</sequence>
<comment type="caution">
    <text evidence="1">The sequence shown here is derived from an EMBL/GenBank/DDBJ whole genome shotgun (WGS) entry which is preliminary data.</text>
</comment>
<name>A0A246K3J1_9SPHN</name>
<proteinExistence type="predicted"/>
<accession>A0A246K3J1</accession>
<evidence type="ECO:0000313" key="2">
    <source>
        <dbReference type="Proteomes" id="UP000197097"/>
    </source>
</evidence>
<reference evidence="1 2" key="1">
    <citation type="journal article" date="2002" name="Int. J. Syst. Evol. Microbiol.">
        <title>Sphingopyxis witflariensis sp. nov., isolated from activated sludge.</title>
        <authorList>
            <person name="Kampfer P."/>
            <person name="Witzenberger R."/>
            <person name="Denner E.B."/>
            <person name="Busse H.J."/>
            <person name="Neef A."/>
        </authorList>
    </citation>
    <scope>NUCLEOTIDE SEQUENCE [LARGE SCALE GENOMIC DNA]</scope>
    <source>
        <strain evidence="1 2">DSM 14551</strain>
    </source>
</reference>
<protein>
    <submittedName>
        <fullName evidence="1">Uncharacterized protein</fullName>
    </submittedName>
</protein>